<dbReference type="InterPro" id="IPR024790">
    <property type="entry name" value="APC4_long_dom"/>
</dbReference>
<reference evidence="10 11" key="1">
    <citation type="submission" date="2019-09" db="EMBL/GenBank/DDBJ databases">
        <title>Draft genome of the ectomycorrhizal ascomycete Sphaerosporella brunnea.</title>
        <authorList>
            <consortium name="DOE Joint Genome Institute"/>
            <person name="Benucci G.M."/>
            <person name="Marozzi G."/>
            <person name="Antonielli L."/>
            <person name="Sanchez S."/>
            <person name="Marco P."/>
            <person name="Wang X."/>
            <person name="Falini L.B."/>
            <person name="Barry K."/>
            <person name="Haridas S."/>
            <person name="Lipzen A."/>
            <person name="Labutti K."/>
            <person name="Grigoriev I.V."/>
            <person name="Murat C."/>
            <person name="Martin F."/>
            <person name="Albertini E."/>
            <person name="Donnini D."/>
            <person name="Bonito G."/>
        </authorList>
    </citation>
    <scope>NUCLEOTIDE SEQUENCE [LARGE SCALE GENOMIC DNA]</scope>
    <source>
        <strain evidence="10 11">Sb_GMNB300</strain>
    </source>
</reference>
<dbReference type="GO" id="GO:0034399">
    <property type="term" value="C:nuclear periphery"/>
    <property type="evidence" value="ECO:0007669"/>
    <property type="project" value="TreeGrafter"/>
</dbReference>
<dbReference type="AlphaFoldDB" id="A0A5J5EQQ0"/>
<gene>
    <name evidence="10" type="ORF">FN846DRAFT_815500</name>
</gene>
<keyword evidence="3" id="KW-0498">Mitosis</keyword>
<sequence length="754" mass="84763">MAEDASDGTRRRPAGFRILYQKTLPFAACRGIGAWSPQLDLIAHVTQNDNVLLYRMNGQRVWGIAHKTGDDIKVQTLQWRPDGKMLALGYSDGTTRIYDVNNGKAIHRIVSEVDDSGSVTCLGWVDNHSHTITLGVPPEAKTVECTPQTLFDLDIGSMLPRLSTLPATAGPESTFTSKTTLEALVNSVSKGGEGSHLDVLLIGQEGGKVLLNIFESFLIGTMDLSSLCHQLKPRSTLLRHTASQDLSTHALLIAEPETGRLLFATMDILFVQQFGQYLFQLASTSTRVQALIRYMRETVTSIETEFKTFNDLSQKYVNIINEEAQKVGSDVGLEMFEFLVTGGPSSILKEWLADVLTERGQKRWEKSSTTGYETIRRVVHENLLPTCERLIVLFSRLRGLARWKESGSPLGLEPEDFTRCLEVVASITLYAHEFISAINHEFDLFKSFMMWLRYSLDQLATVINIDEKPTEDPQIDHLKVADYVGEFLKESSLKPFMKRNTKPKLSDHKERGESILDLYSKTERSATAPGFMELAEYLDELSKTVFSKPQQAMRQQLRVSKPVLLRESGVDKIDTRIVDSKSYTCLYPGKDNGGLVLIIRCEISINGGLSSISKIGCAKMEVPRNYDVADMKFVDDNLIILLLVQQDTKASEMLTVDFSALDYDEGFNPSRTSRSVYSYARSLPYQKMKPVMHRTFESNFLAAQVMVNGKEGRRVGSVLANDDMSYFVFDLDHTEDDEEEEEEEEEEEGMVVDE</sequence>
<dbReference type="PANTHER" id="PTHR13260:SF0">
    <property type="entry name" value="ANAPHASE-PROMOTING COMPLEX SUBUNIT 4"/>
    <property type="match status" value="1"/>
</dbReference>
<organism evidence="10 11">
    <name type="scientific">Sphaerosporella brunnea</name>
    <dbReference type="NCBI Taxonomy" id="1250544"/>
    <lineage>
        <taxon>Eukaryota</taxon>
        <taxon>Fungi</taxon>
        <taxon>Dikarya</taxon>
        <taxon>Ascomycota</taxon>
        <taxon>Pezizomycotina</taxon>
        <taxon>Pezizomycetes</taxon>
        <taxon>Pezizales</taxon>
        <taxon>Pyronemataceae</taxon>
        <taxon>Sphaerosporella</taxon>
    </lineage>
</organism>
<dbReference type="GO" id="GO:0070979">
    <property type="term" value="P:protein K11-linked ubiquitination"/>
    <property type="evidence" value="ECO:0007669"/>
    <property type="project" value="TreeGrafter"/>
</dbReference>
<dbReference type="InterPro" id="IPR024977">
    <property type="entry name" value="Apc4-like_WD40_dom"/>
</dbReference>
<evidence type="ECO:0000313" key="11">
    <source>
        <dbReference type="Proteomes" id="UP000326924"/>
    </source>
</evidence>
<evidence type="ECO:0000256" key="3">
    <source>
        <dbReference type="ARBA" id="ARBA00022776"/>
    </source>
</evidence>
<feature type="region of interest" description="Disordered" evidence="7">
    <location>
        <begin position="733"/>
        <end position="754"/>
    </location>
</feature>
<dbReference type="GO" id="GO:0005680">
    <property type="term" value="C:anaphase-promoting complex"/>
    <property type="evidence" value="ECO:0007669"/>
    <property type="project" value="InterPro"/>
</dbReference>
<dbReference type="SUPFAM" id="SSF50978">
    <property type="entry name" value="WD40 repeat-like"/>
    <property type="match status" value="1"/>
</dbReference>
<dbReference type="InterPro" id="IPR015943">
    <property type="entry name" value="WD40/YVTN_repeat-like_dom_sf"/>
</dbReference>
<dbReference type="InParanoid" id="A0A5J5EQQ0"/>
<dbReference type="Proteomes" id="UP000326924">
    <property type="component" value="Unassembled WGS sequence"/>
</dbReference>
<name>A0A5J5EQQ0_9PEZI</name>
<evidence type="ECO:0000256" key="7">
    <source>
        <dbReference type="SAM" id="MobiDB-lite"/>
    </source>
</evidence>
<evidence type="ECO:0000256" key="1">
    <source>
        <dbReference type="ARBA" id="ARBA00016067"/>
    </source>
</evidence>
<dbReference type="GO" id="GO:0031145">
    <property type="term" value="P:anaphase-promoting complex-dependent catabolic process"/>
    <property type="evidence" value="ECO:0007669"/>
    <property type="project" value="InterPro"/>
</dbReference>
<keyword evidence="4" id="KW-0833">Ubl conjugation pathway</keyword>
<dbReference type="Pfam" id="PF12896">
    <property type="entry name" value="ANAPC4"/>
    <property type="match status" value="1"/>
</dbReference>
<evidence type="ECO:0000259" key="8">
    <source>
        <dbReference type="Pfam" id="PF12894"/>
    </source>
</evidence>
<accession>A0A5J5EQQ0</accession>
<evidence type="ECO:0000313" key="10">
    <source>
        <dbReference type="EMBL" id="KAA8900335.1"/>
    </source>
</evidence>
<keyword evidence="6" id="KW-0853">WD repeat</keyword>
<feature type="domain" description="Anaphase-promoting complex subunit 4 long" evidence="9">
    <location>
        <begin position="264"/>
        <end position="461"/>
    </location>
</feature>
<evidence type="ECO:0000259" key="9">
    <source>
        <dbReference type="Pfam" id="PF12896"/>
    </source>
</evidence>
<dbReference type="Pfam" id="PF12894">
    <property type="entry name" value="ANAPC4_WD40"/>
    <property type="match status" value="1"/>
</dbReference>
<evidence type="ECO:0000256" key="4">
    <source>
        <dbReference type="ARBA" id="ARBA00022786"/>
    </source>
</evidence>
<evidence type="ECO:0000256" key="5">
    <source>
        <dbReference type="ARBA" id="ARBA00023306"/>
    </source>
</evidence>
<feature type="domain" description="Anaphase-promoting complex subunit 4-like WD40" evidence="8">
    <location>
        <begin position="34"/>
        <end position="126"/>
    </location>
</feature>
<feature type="repeat" description="WD" evidence="6">
    <location>
        <begin position="67"/>
        <end position="108"/>
    </location>
</feature>
<evidence type="ECO:0000256" key="6">
    <source>
        <dbReference type="PROSITE-ProRule" id="PRU00221"/>
    </source>
</evidence>
<dbReference type="EMBL" id="VXIS01000155">
    <property type="protein sequence ID" value="KAA8900335.1"/>
    <property type="molecule type" value="Genomic_DNA"/>
</dbReference>
<protein>
    <recommendedName>
        <fullName evidence="1">Anaphase-promoting complex subunit 4</fullName>
    </recommendedName>
</protein>
<dbReference type="InterPro" id="IPR036322">
    <property type="entry name" value="WD40_repeat_dom_sf"/>
</dbReference>
<keyword evidence="5" id="KW-0131">Cell cycle</keyword>
<dbReference type="PROSITE" id="PS50082">
    <property type="entry name" value="WD_REPEATS_2"/>
    <property type="match status" value="1"/>
</dbReference>
<dbReference type="InterPro" id="IPR024789">
    <property type="entry name" value="APC4"/>
</dbReference>
<dbReference type="Gene3D" id="2.130.10.10">
    <property type="entry name" value="YVTN repeat-like/Quinoprotein amine dehydrogenase"/>
    <property type="match status" value="1"/>
</dbReference>
<dbReference type="InterPro" id="IPR001680">
    <property type="entry name" value="WD40_rpt"/>
</dbReference>
<dbReference type="OrthoDB" id="2110451at2759"/>
<comment type="caution">
    <text evidence="10">The sequence shown here is derived from an EMBL/GenBank/DDBJ whole genome shotgun (WGS) entry which is preliminary data.</text>
</comment>
<keyword evidence="2" id="KW-0132">Cell division</keyword>
<keyword evidence="11" id="KW-1185">Reference proteome</keyword>
<dbReference type="PANTHER" id="PTHR13260">
    <property type="entry name" value="ANAPHASE PROMOTING COMPLEX SUBUNIT 4 APC4"/>
    <property type="match status" value="1"/>
</dbReference>
<evidence type="ECO:0000256" key="2">
    <source>
        <dbReference type="ARBA" id="ARBA00022618"/>
    </source>
</evidence>
<dbReference type="GO" id="GO:0051301">
    <property type="term" value="P:cell division"/>
    <property type="evidence" value="ECO:0007669"/>
    <property type="project" value="UniProtKB-KW"/>
</dbReference>
<proteinExistence type="predicted"/>